<dbReference type="FunCoup" id="A0A0D2AFS9">
    <property type="interactions" value="227"/>
</dbReference>
<dbReference type="HOGENOM" id="CLU_061829_0_0_1"/>
<dbReference type="InterPro" id="IPR051635">
    <property type="entry name" value="SNAT-like"/>
</dbReference>
<organism evidence="4 5">
    <name type="scientific">Verruconis gallopava</name>
    <dbReference type="NCBI Taxonomy" id="253628"/>
    <lineage>
        <taxon>Eukaryota</taxon>
        <taxon>Fungi</taxon>
        <taxon>Dikarya</taxon>
        <taxon>Ascomycota</taxon>
        <taxon>Pezizomycotina</taxon>
        <taxon>Dothideomycetes</taxon>
        <taxon>Pleosporomycetidae</taxon>
        <taxon>Venturiales</taxon>
        <taxon>Sympoventuriaceae</taxon>
        <taxon>Verruconis</taxon>
    </lineage>
</organism>
<dbReference type="PANTHER" id="PTHR10908">
    <property type="entry name" value="SEROTONIN N-ACETYLTRANSFERASE"/>
    <property type="match status" value="1"/>
</dbReference>
<dbReference type="InParanoid" id="A0A0D2AFS9"/>
<sequence>MPRDLQHELDDQATAQTLESMPGLSTQSTSLNMATSESEDLYYDTEEQQIEGVRVYPKALTLSDLDACCILEDTAFPPEQRCSREKFIYRLTVAPELCHGLFTTASPDYEPQHLKTAETAKAACSVESSSPRKQILIAHAIGTLSTNNTVLDEDMALPPGWNDASVPKDPKLGHKPEGRVAMLHSLAVLPSYQGKHIGSTLLKGYIDLLRASGNYDRLALLADDHHVKFYEKHGFTNLGPSKAGFGGVSWNDMVLDFKHGAAAHD</sequence>
<dbReference type="OrthoDB" id="30840at2759"/>
<dbReference type="PROSITE" id="PS51186">
    <property type="entry name" value="GNAT"/>
    <property type="match status" value="1"/>
</dbReference>
<dbReference type="Pfam" id="PF00583">
    <property type="entry name" value="Acetyltransf_1"/>
    <property type="match status" value="1"/>
</dbReference>
<keyword evidence="1" id="KW-0808">Transferase</keyword>
<evidence type="ECO:0000256" key="1">
    <source>
        <dbReference type="ARBA" id="ARBA00022679"/>
    </source>
</evidence>
<name>A0A0D2AFS9_9PEZI</name>
<evidence type="ECO:0000256" key="2">
    <source>
        <dbReference type="ARBA" id="ARBA00023315"/>
    </source>
</evidence>
<gene>
    <name evidence="4" type="ORF">PV09_03034</name>
</gene>
<dbReference type="GO" id="GO:0004059">
    <property type="term" value="F:aralkylamine N-acetyltransferase activity"/>
    <property type="evidence" value="ECO:0007669"/>
    <property type="project" value="TreeGrafter"/>
</dbReference>
<dbReference type="VEuPathDB" id="FungiDB:PV09_03034"/>
<dbReference type="GeneID" id="27311007"/>
<dbReference type="EMBL" id="KN847536">
    <property type="protein sequence ID" value="KIW05828.1"/>
    <property type="molecule type" value="Genomic_DNA"/>
</dbReference>
<dbReference type="GO" id="GO:0005737">
    <property type="term" value="C:cytoplasm"/>
    <property type="evidence" value="ECO:0007669"/>
    <property type="project" value="TreeGrafter"/>
</dbReference>
<feature type="domain" description="N-acetyltransferase" evidence="3">
    <location>
        <begin position="175"/>
        <end position="258"/>
    </location>
</feature>
<dbReference type="PANTHER" id="PTHR10908:SF0">
    <property type="entry name" value="SEROTONIN N-ACETYLTRANSFERASE"/>
    <property type="match status" value="1"/>
</dbReference>
<keyword evidence="5" id="KW-1185">Reference proteome</keyword>
<keyword evidence="2" id="KW-0012">Acyltransferase</keyword>
<protein>
    <recommendedName>
        <fullName evidence="3">N-acetyltransferase domain-containing protein</fullName>
    </recommendedName>
</protein>
<evidence type="ECO:0000313" key="4">
    <source>
        <dbReference type="EMBL" id="KIW05828.1"/>
    </source>
</evidence>
<dbReference type="CDD" id="cd04301">
    <property type="entry name" value="NAT_SF"/>
    <property type="match status" value="1"/>
</dbReference>
<dbReference type="InterPro" id="IPR000182">
    <property type="entry name" value="GNAT_dom"/>
</dbReference>
<dbReference type="STRING" id="253628.A0A0D2AFS9"/>
<evidence type="ECO:0000259" key="3">
    <source>
        <dbReference type="PROSITE" id="PS51186"/>
    </source>
</evidence>
<evidence type="ECO:0000313" key="5">
    <source>
        <dbReference type="Proteomes" id="UP000053259"/>
    </source>
</evidence>
<proteinExistence type="predicted"/>
<dbReference type="AlphaFoldDB" id="A0A0D2AFS9"/>
<dbReference type="RefSeq" id="XP_016215697.1">
    <property type="nucleotide sequence ID" value="XM_016356174.1"/>
</dbReference>
<accession>A0A0D2AFS9</accession>
<dbReference type="Gene3D" id="3.40.630.30">
    <property type="match status" value="1"/>
</dbReference>
<dbReference type="Proteomes" id="UP000053259">
    <property type="component" value="Unassembled WGS sequence"/>
</dbReference>
<dbReference type="InterPro" id="IPR016181">
    <property type="entry name" value="Acyl_CoA_acyltransferase"/>
</dbReference>
<dbReference type="SUPFAM" id="SSF55729">
    <property type="entry name" value="Acyl-CoA N-acyltransferases (Nat)"/>
    <property type="match status" value="1"/>
</dbReference>
<reference evidence="4 5" key="1">
    <citation type="submission" date="2015-01" db="EMBL/GenBank/DDBJ databases">
        <title>The Genome Sequence of Ochroconis gallopava CBS43764.</title>
        <authorList>
            <consortium name="The Broad Institute Genomics Platform"/>
            <person name="Cuomo C."/>
            <person name="de Hoog S."/>
            <person name="Gorbushina A."/>
            <person name="Stielow B."/>
            <person name="Teixiera M."/>
            <person name="Abouelleil A."/>
            <person name="Chapman S.B."/>
            <person name="Priest M."/>
            <person name="Young S.K."/>
            <person name="Wortman J."/>
            <person name="Nusbaum C."/>
            <person name="Birren B."/>
        </authorList>
    </citation>
    <scope>NUCLEOTIDE SEQUENCE [LARGE SCALE GENOMIC DNA]</scope>
    <source>
        <strain evidence="4 5">CBS 43764</strain>
    </source>
</reference>